<proteinExistence type="inferred from homology"/>
<keyword evidence="7 8" id="KW-0472">Membrane</keyword>
<dbReference type="HOGENOM" id="CLU_125825_2_1_5"/>
<feature type="transmembrane region" description="Helical" evidence="8">
    <location>
        <begin position="34"/>
        <end position="55"/>
    </location>
</feature>
<keyword evidence="4" id="KW-1003">Cell membrane</keyword>
<sequence length="89" mass="9844">MMLLVVSFVLLFCMGMMLIYVASGETIYDKILAANLFGTYSVILIVVIGVINDSLSLIDVSLVYACINFISTIAFMKFFIHGSFGDTKR</sequence>
<dbReference type="GO" id="GO:0015385">
    <property type="term" value="F:sodium:proton antiporter activity"/>
    <property type="evidence" value="ECO:0007669"/>
    <property type="project" value="TreeGrafter"/>
</dbReference>
<evidence type="ECO:0000256" key="1">
    <source>
        <dbReference type="ARBA" id="ARBA00004651"/>
    </source>
</evidence>
<dbReference type="Pfam" id="PF04066">
    <property type="entry name" value="MrpF_PhaF"/>
    <property type="match status" value="1"/>
</dbReference>
<dbReference type="InterPro" id="IPR007208">
    <property type="entry name" value="MrpF/PhaF-like"/>
</dbReference>
<reference evidence="9 10" key="1">
    <citation type="journal article" date="2006" name="J. Bacteriol.">
        <title>Comparative genomic analysis of three strains of Ehrlichia ruminantium reveals an active process of genome size plasticity.</title>
        <authorList>
            <person name="Frutos R."/>
            <person name="Viari A."/>
            <person name="Ferraz C."/>
            <person name="Morgat A."/>
            <person name="Eychenie S."/>
            <person name="Kandassami Y."/>
            <person name="Chantal I."/>
            <person name="Bensaid A."/>
            <person name="Coissac E."/>
            <person name="Vachiery N."/>
            <person name="Demaille J."/>
            <person name="Martinez D."/>
        </authorList>
    </citation>
    <scope>NUCLEOTIDE SEQUENCE [LARGE SCALE GENOMIC DNA]</scope>
    <source>
        <strain evidence="9 10">Welgevonden</strain>
    </source>
</reference>
<gene>
    <name evidence="9" type="ordered locus">ERWE_CDS_05830</name>
</gene>
<dbReference type="PANTHER" id="PTHR34702:SF1">
    <property type="entry name" value="NA(+)_H(+) ANTIPORTER SUBUNIT F"/>
    <property type="match status" value="1"/>
</dbReference>
<evidence type="ECO:0000256" key="7">
    <source>
        <dbReference type="ARBA" id="ARBA00023136"/>
    </source>
</evidence>
<dbReference type="NCBIfam" id="NF009249">
    <property type="entry name" value="PRK12603.1"/>
    <property type="match status" value="1"/>
</dbReference>
<dbReference type="KEGG" id="erw:ERWE_CDS_05830"/>
<dbReference type="eggNOG" id="COG2212">
    <property type="taxonomic scope" value="Bacteria"/>
</dbReference>
<evidence type="ECO:0000256" key="5">
    <source>
        <dbReference type="ARBA" id="ARBA00022692"/>
    </source>
</evidence>
<organism evidence="9 10">
    <name type="scientific">Ehrlichia ruminantium (strain Welgevonden)</name>
    <dbReference type="NCBI Taxonomy" id="254945"/>
    <lineage>
        <taxon>Bacteria</taxon>
        <taxon>Pseudomonadati</taxon>
        <taxon>Pseudomonadota</taxon>
        <taxon>Alphaproteobacteria</taxon>
        <taxon>Rickettsiales</taxon>
        <taxon>Anaplasmataceae</taxon>
        <taxon>Ehrlichia</taxon>
    </lineage>
</organism>
<keyword evidence="5 8" id="KW-0812">Transmembrane</keyword>
<feature type="transmembrane region" description="Helical" evidence="8">
    <location>
        <begin position="62"/>
        <end position="80"/>
    </location>
</feature>
<comment type="subcellular location">
    <subcellularLocation>
        <location evidence="1">Cell membrane</location>
        <topology evidence="1">Multi-pass membrane protein</topology>
    </subcellularLocation>
</comment>
<dbReference type="GO" id="GO:0005886">
    <property type="term" value="C:plasma membrane"/>
    <property type="evidence" value="ECO:0007669"/>
    <property type="project" value="UniProtKB-SubCell"/>
</dbReference>
<dbReference type="Proteomes" id="UP000001021">
    <property type="component" value="Chromosome"/>
</dbReference>
<evidence type="ECO:0000256" key="6">
    <source>
        <dbReference type="ARBA" id="ARBA00022989"/>
    </source>
</evidence>
<accession>A0A0H3M061</accession>
<evidence type="ECO:0000256" key="2">
    <source>
        <dbReference type="ARBA" id="ARBA00009212"/>
    </source>
</evidence>
<comment type="similarity">
    <text evidence="2">Belongs to the CPA3 antiporters (TC 2.A.63) subunit F family.</text>
</comment>
<keyword evidence="3" id="KW-0813">Transport</keyword>
<name>A0A0H3M061_EHRRW</name>
<evidence type="ECO:0000256" key="4">
    <source>
        <dbReference type="ARBA" id="ARBA00022475"/>
    </source>
</evidence>
<evidence type="ECO:0000256" key="8">
    <source>
        <dbReference type="SAM" id="Phobius"/>
    </source>
</evidence>
<evidence type="ECO:0000256" key="3">
    <source>
        <dbReference type="ARBA" id="ARBA00022448"/>
    </source>
</evidence>
<dbReference type="PANTHER" id="PTHR34702">
    <property type="entry name" value="NA(+)/H(+) ANTIPORTER SUBUNIT F1"/>
    <property type="match status" value="1"/>
</dbReference>
<dbReference type="EMBL" id="CR925678">
    <property type="protein sequence ID" value="CAI27077.1"/>
    <property type="molecule type" value="Genomic_DNA"/>
</dbReference>
<evidence type="ECO:0008006" key="11">
    <source>
        <dbReference type="Google" id="ProtNLM"/>
    </source>
</evidence>
<keyword evidence="6 8" id="KW-1133">Transmembrane helix</keyword>
<keyword evidence="10" id="KW-1185">Reference proteome</keyword>
<dbReference type="AlphaFoldDB" id="A0A0H3M061"/>
<evidence type="ECO:0000313" key="9">
    <source>
        <dbReference type="EMBL" id="CAI27077.1"/>
    </source>
</evidence>
<evidence type="ECO:0000313" key="10">
    <source>
        <dbReference type="Proteomes" id="UP000001021"/>
    </source>
</evidence>
<protein>
    <recommendedName>
        <fullName evidence="11">Cation:proton antiporter</fullName>
    </recommendedName>
</protein>